<feature type="transmembrane region" description="Helical" evidence="1">
    <location>
        <begin position="6"/>
        <end position="29"/>
    </location>
</feature>
<reference evidence="3 4" key="1">
    <citation type="submission" date="2020-11" db="EMBL/GenBank/DDBJ databases">
        <title>Closed and high quality bacterial genomes of the OMM12 community.</title>
        <authorList>
            <person name="Marbouty M."/>
            <person name="Lamy-Besnier Q."/>
            <person name="Debarbieux L."/>
            <person name="Koszul R."/>
        </authorList>
    </citation>
    <scope>NUCLEOTIDE SEQUENCE [LARGE SCALE GENOMIC DNA]</scope>
    <source>
        <strain evidence="3 4">YL31</strain>
    </source>
</reference>
<dbReference type="PANTHER" id="PTHR34978">
    <property type="entry name" value="POSSIBLE SENSOR-TRANSDUCER PROTEIN BLAR"/>
    <property type="match status" value="1"/>
</dbReference>
<evidence type="ECO:0000313" key="4">
    <source>
        <dbReference type="Proteomes" id="UP000595792"/>
    </source>
</evidence>
<keyword evidence="1" id="KW-1133">Transmembrane helix</keyword>
<dbReference type="InterPro" id="IPR052173">
    <property type="entry name" value="Beta-lactam_resp_regulator"/>
</dbReference>
<dbReference type="CDD" id="cd07341">
    <property type="entry name" value="M56_BlaR1_MecR1_like"/>
    <property type="match status" value="1"/>
</dbReference>
<feature type="domain" description="Peptidase M56" evidence="2">
    <location>
        <begin position="7"/>
        <end position="272"/>
    </location>
</feature>
<dbReference type="EMBL" id="CP065315">
    <property type="protein sequence ID" value="QQR06824.1"/>
    <property type="molecule type" value="Genomic_DNA"/>
</dbReference>
<feature type="transmembrane region" description="Helical" evidence="1">
    <location>
        <begin position="41"/>
        <end position="67"/>
    </location>
</feature>
<accession>A0AAX1KLX9</accession>
<dbReference type="RefSeq" id="WP_065534200.1">
    <property type="nucleotide sequence ID" value="NZ_CP015406.2"/>
</dbReference>
<keyword evidence="1" id="KW-0472">Membrane</keyword>
<sequence>MTELFLTVLQMSLMAAGVVLIALPLRWLFRRLRLPALACELLWLVAAVRMLLPVGLVTGPFSVLGWLTPAVQEQTEALARTEEIVLLPAAPDPAPPAEPAPSFALPEAVPAPEEAAPATEGLSVLDVLAWLWLAGVLAVWGYMALAWLRLRRRLATAVWRGSAQVGWWWESDRIPTAFVFGFFTPRVYVPAGLEGETLRWVLLHERAHIKLGHHRYKAVYFLLAGLHWFNPMLWLSWVLLGRDLEVACDEKVLGSACGSPREYSAALLALASPNRGPLLPPGFGETGVKDRIRRALKWKPAAPWMAAVLFVLAVALGLLLLNDPPFPDPTVNGQYPTLRIQMEQDGPGGAGGETVVNMGVPEAATWPEELPEAATWPEELPEAERTASTPRPWVSLYLDNGAFPSRWTMTEYLVENGQAVRAREVGLSPYGAGNGWLLRLESREDAPGAGMETRLYVLSCTWQEGIRTHELEYAFRLNLPSVPPGPLTEPVVVAGDTRVDLDGDASATAAMGSFLHITIPDNVVSYALAGQGADGGSTGQGGESLSSGGGGSIGVRLEYLGGRAPGASSDQTQHYTLTYTWADGTTESRAFTLYAYTPRPEWDDEGLRIRYPGDTEWTELDTLIPVPAEWAGQDLAGRDEAESLEGLLSGTGGMVDGLNGWFVFAIGHGVGGADTYVYRTRDGGRTWQETGRPDPARMMWYPSYTYFIDSYTGFLGQSYFNDAPIFRTTDGGLTWEEITLPLAGEWELSSMCASGSDVLMLLTGCGSNSLSNAVLYSGDRGETWERLALPADASGWQADAVRLLGELPENGIALYGLNPKATGLDGLLVAWDGVLACFPSLSYDTGPQAVPAQLALGDYDGDGADELAAMLCTGTGTGVNVWSLYVFEQDGRALTLGGMLDADDVAAAELGLPAGRYVGSQVYFGTEGDGLRIFLGVTDDRGLNDIGELTGAVRYDGQTLSLNPAELTYQEIA</sequence>
<feature type="transmembrane region" description="Helical" evidence="1">
    <location>
        <begin position="301"/>
        <end position="321"/>
    </location>
</feature>
<evidence type="ECO:0000259" key="2">
    <source>
        <dbReference type="Pfam" id="PF05569"/>
    </source>
</evidence>
<dbReference type="Pfam" id="PF05569">
    <property type="entry name" value="Peptidase_M56"/>
    <property type="match status" value="1"/>
</dbReference>
<evidence type="ECO:0000313" key="3">
    <source>
        <dbReference type="EMBL" id="QQR06824.1"/>
    </source>
</evidence>
<dbReference type="Gene3D" id="2.130.10.10">
    <property type="entry name" value="YVTN repeat-like/Quinoprotein amine dehydrogenase"/>
    <property type="match status" value="1"/>
</dbReference>
<dbReference type="Proteomes" id="UP000595792">
    <property type="component" value="Chromosome"/>
</dbReference>
<organism evidence="3 4">
    <name type="scientific">Flavonifractor plautii</name>
    <name type="common">Fusobacterium plautii</name>
    <dbReference type="NCBI Taxonomy" id="292800"/>
    <lineage>
        <taxon>Bacteria</taxon>
        <taxon>Bacillati</taxon>
        <taxon>Bacillota</taxon>
        <taxon>Clostridia</taxon>
        <taxon>Eubacteriales</taxon>
        <taxon>Oscillospiraceae</taxon>
        <taxon>Flavonifractor</taxon>
    </lineage>
</organism>
<proteinExistence type="predicted"/>
<dbReference type="CDD" id="cd15482">
    <property type="entry name" value="Sialidase_non-viral"/>
    <property type="match status" value="1"/>
</dbReference>
<protein>
    <submittedName>
        <fullName evidence="3">Peptidase M56</fullName>
    </submittedName>
</protein>
<dbReference type="InterPro" id="IPR008756">
    <property type="entry name" value="Peptidase_M56"/>
</dbReference>
<gene>
    <name evidence="3" type="ORF">I5Q84_04880</name>
</gene>
<feature type="transmembrane region" description="Helical" evidence="1">
    <location>
        <begin position="129"/>
        <end position="150"/>
    </location>
</feature>
<dbReference type="KEGG" id="fpla:A4U99_04625"/>
<evidence type="ECO:0000256" key="1">
    <source>
        <dbReference type="SAM" id="Phobius"/>
    </source>
</evidence>
<keyword evidence="1" id="KW-0812">Transmembrane</keyword>
<dbReference type="InterPro" id="IPR015943">
    <property type="entry name" value="WD40/YVTN_repeat-like_dom_sf"/>
</dbReference>
<dbReference type="SUPFAM" id="SSF110296">
    <property type="entry name" value="Oligoxyloglucan reducing end-specific cellobiohydrolase"/>
    <property type="match status" value="1"/>
</dbReference>
<name>A0AAX1KLX9_FLAPL</name>
<dbReference type="PANTHER" id="PTHR34978:SF3">
    <property type="entry name" value="SLR0241 PROTEIN"/>
    <property type="match status" value="1"/>
</dbReference>
<dbReference type="AlphaFoldDB" id="A0AAX1KLX9"/>